<dbReference type="RefSeq" id="WP_207035241.1">
    <property type="nucleotide sequence ID" value="NZ_JAFLNL010000009.1"/>
</dbReference>
<evidence type="ECO:0000313" key="1">
    <source>
        <dbReference type="EMBL" id="MBO0355282.1"/>
    </source>
</evidence>
<protein>
    <recommendedName>
        <fullName evidence="3">Shikimate kinase</fullName>
    </recommendedName>
</protein>
<evidence type="ECO:0000313" key="2">
    <source>
        <dbReference type="Proteomes" id="UP000664044"/>
    </source>
</evidence>
<dbReference type="Gene3D" id="3.40.50.300">
    <property type="entry name" value="P-loop containing nucleotide triphosphate hydrolases"/>
    <property type="match status" value="1"/>
</dbReference>
<dbReference type="Proteomes" id="UP000664044">
    <property type="component" value="Unassembled WGS sequence"/>
</dbReference>
<gene>
    <name evidence="1" type="ORF">J0656_14765</name>
</gene>
<organism evidence="1 2">
    <name type="scientific">Flagellimonas aurea</name>
    <dbReference type="NCBI Taxonomy" id="2915619"/>
    <lineage>
        <taxon>Bacteria</taxon>
        <taxon>Pseudomonadati</taxon>
        <taxon>Bacteroidota</taxon>
        <taxon>Flavobacteriia</taxon>
        <taxon>Flavobacteriales</taxon>
        <taxon>Flavobacteriaceae</taxon>
        <taxon>Flagellimonas</taxon>
    </lineage>
</organism>
<dbReference type="InterPro" id="IPR027417">
    <property type="entry name" value="P-loop_NTPase"/>
</dbReference>
<dbReference type="SUPFAM" id="SSF52540">
    <property type="entry name" value="P-loop containing nucleoside triphosphate hydrolases"/>
    <property type="match status" value="1"/>
</dbReference>
<reference evidence="1 2" key="1">
    <citation type="submission" date="2021-03" db="EMBL/GenBank/DDBJ databases">
        <title>Muricauda lutimaris sp. nov. and Muricauda ruestringensis sp. nov, two marine members of the Flavobacteriaceae isolated from deep sea sediments of Western Pacific.</title>
        <authorList>
            <person name="Zhao S."/>
            <person name="Liu R."/>
        </authorList>
    </citation>
    <scope>NUCLEOTIDE SEQUENCE [LARGE SCALE GENOMIC DNA]</scope>
    <source>
        <strain evidence="1 2">BC31-1-A7</strain>
    </source>
</reference>
<dbReference type="EMBL" id="JAFLNL010000009">
    <property type="protein sequence ID" value="MBO0355282.1"/>
    <property type="molecule type" value="Genomic_DNA"/>
</dbReference>
<comment type="caution">
    <text evidence="1">The sequence shown here is derived from an EMBL/GenBank/DDBJ whole genome shotgun (WGS) entry which is preliminary data.</text>
</comment>
<evidence type="ECO:0008006" key="3">
    <source>
        <dbReference type="Google" id="ProtNLM"/>
    </source>
</evidence>
<name>A0ABS3G789_9FLAO</name>
<keyword evidence="2" id="KW-1185">Reference proteome</keyword>
<sequence>MGTINRKTIFLLIGQKGSGKSFIGTLFDKEFGITFIRVEDWAKKIIKNRDVDDKAYLKQVFGSIEKGIRSSLAHKDQLVFESTGLTEYFDEMLERLKSDFQVVTIGVFANGTICLERVKSRDQEIHINISDDQVLNIEVI</sequence>
<accession>A0ABS3G789</accession>
<proteinExistence type="predicted"/>